<feature type="compositionally biased region" description="Low complexity" evidence="1">
    <location>
        <begin position="298"/>
        <end position="349"/>
    </location>
</feature>
<dbReference type="Pfam" id="PF22564">
    <property type="entry name" value="HAAS"/>
    <property type="match status" value="1"/>
</dbReference>
<dbReference type="EMBL" id="FMCW01000011">
    <property type="protein sequence ID" value="SCE88099.1"/>
    <property type="molecule type" value="Genomic_DNA"/>
</dbReference>
<evidence type="ECO:0000256" key="1">
    <source>
        <dbReference type="SAM" id="MobiDB-lite"/>
    </source>
</evidence>
<evidence type="ECO:0000313" key="4">
    <source>
        <dbReference type="Proteomes" id="UP000199375"/>
    </source>
</evidence>
<gene>
    <name evidence="3" type="ORF">GA0070558_111146</name>
</gene>
<feature type="transmembrane region" description="Helical" evidence="2">
    <location>
        <begin position="149"/>
        <end position="169"/>
    </location>
</feature>
<dbReference type="RefSeq" id="WP_091279244.1">
    <property type="nucleotide sequence ID" value="NZ_FMCW01000011.1"/>
</dbReference>
<reference evidence="3 4" key="1">
    <citation type="submission" date="2016-06" db="EMBL/GenBank/DDBJ databases">
        <authorList>
            <person name="Kjaerup R.B."/>
            <person name="Dalgaard T.S."/>
            <person name="Juul-Madsen H.R."/>
        </authorList>
    </citation>
    <scope>NUCLEOTIDE SEQUENCE [LARGE SCALE GENOMIC DNA]</scope>
    <source>
        <strain evidence="3 4">DSM 45626</strain>
    </source>
</reference>
<name>A0A1C4VWK5_9ACTN</name>
<dbReference type="AlphaFoldDB" id="A0A1C4VWK5"/>
<protein>
    <submittedName>
        <fullName evidence="3">Uncharacterized membrane protein</fullName>
    </submittedName>
</protein>
<evidence type="ECO:0000256" key="2">
    <source>
        <dbReference type="SAM" id="Phobius"/>
    </source>
</evidence>
<sequence length="349" mass="36430">MTVTEQEIADYVTRVRAALADLPPQVRDELTEDLPEHLAEVAAEGDGSLVDRLGAPEAYAMELRTAAGAGGPAAARNLDQRAAAAVAQVRARLRAADVRVGPILGYASASEYLRLLRPAWWVLRGYLAAMLITVVTTGVPFGLLPRLGGSTLAALLLLGVCVVASVWLGRRTAALNRWPRIALWAGTAILAVFAFVGFVDADDRLGWNESGYESTSVDAPYVGDVFVYDSEGRLVENARLFDQNGNPIRIGYPECERAGLPESGPALPVYPYCPENAPFQAGPVGARPAPAAPPINPPLTTTPTDGAAPAPVAPTPTGDGTTAPPAPTPTGEATLGPLPTATPTSTPSR</sequence>
<keyword evidence="2" id="KW-1133">Transmembrane helix</keyword>
<evidence type="ECO:0000313" key="3">
    <source>
        <dbReference type="EMBL" id="SCE88099.1"/>
    </source>
</evidence>
<accession>A0A1C4VWK5</accession>
<dbReference type="Proteomes" id="UP000199375">
    <property type="component" value="Unassembled WGS sequence"/>
</dbReference>
<proteinExistence type="predicted"/>
<keyword evidence="2" id="KW-0812">Transmembrane</keyword>
<keyword evidence="2" id="KW-0472">Membrane</keyword>
<organism evidence="3 4">
    <name type="scientific">Micromonospora haikouensis</name>
    <dbReference type="NCBI Taxonomy" id="686309"/>
    <lineage>
        <taxon>Bacteria</taxon>
        <taxon>Bacillati</taxon>
        <taxon>Actinomycetota</taxon>
        <taxon>Actinomycetes</taxon>
        <taxon>Micromonosporales</taxon>
        <taxon>Micromonosporaceae</taxon>
        <taxon>Micromonospora</taxon>
    </lineage>
</organism>
<feature type="region of interest" description="Disordered" evidence="1">
    <location>
        <begin position="284"/>
        <end position="349"/>
    </location>
</feature>
<feature type="transmembrane region" description="Helical" evidence="2">
    <location>
        <begin position="121"/>
        <end position="143"/>
    </location>
</feature>
<feature type="transmembrane region" description="Helical" evidence="2">
    <location>
        <begin position="181"/>
        <end position="199"/>
    </location>
</feature>